<dbReference type="SMART" id="SM00108">
    <property type="entry name" value="B_lectin"/>
    <property type="match status" value="1"/>
</dbReference>
<dbReference type="SUPFAM" id="SSF53955">
    <property type="entry name" value="Lysozyme-like"/>
    <property type="match status" value="2"/>
</dbReference>
<feature type="region of interest" description="Disordered" evidence="1">
    <location>
        <begin position="205"/>
        <end position="226"/>
    </location>
</feature>
<feature type="compositionally biased region" description="Low complexity" evidence="1">
    <location>
        <begin position="210"/>
        <end position="221"/>
    </location>
</feature>
<evidence type="ECO:0000313" key="3">
    <source>
        <dbReference type="EMBL" id="GAA5193283.1"/>
    </source>
</evidence>
<protein>
    <recommendedName>
        <fullName evidence="2">Bulb-type lectin domain-containing protein</fullName>
    </recommendedName>
</protein>
<sequence length="557" mass="57002">MRRNRHDLSLAKAGRQRLARIIRDRMSTRLITVLAVALVIVSACAVGLGVTFAGSDTPTMRAGVAVPAEQKQVIDSAAHSCPSLTFARLAGQLMAESAFDTAVTTTSSGGRGIAGLTDVVWSRWRPNADAPRSDAKANIEALAHDMCDLVGQLRAAKVPGDGWRDALAAYHSGISAVTRAGGVPPAATGYVNLVAGYAAWYAQPSPRPATPSATPSQSPGSSAGGWGPAKPIPATYLPLVLAAGKTCPAITAARVAAQLMAASAFQPNLVGAAGGQGIAQFLPEIWSQYAPSSATSPWDPSAAVPALSNAMCDLVGQLSSLGTDPYPLALAAFQWGPLPVRAAGGVSAAPTLQDFIHAVQKYAQAYATDPNLSAGKLASPAPPPTTAAKSTTGQSGTTQSTRGGSGTGGSGTAQSGSTRSGTTRPPANTTGGQNATKKPVPPPAPVWTALTVKATTVLERGQSVHSNRTQLVMESNGDLDIFDENHQRRWTSGTSAKGGSKAVFQADGNLVVYNQNSQSVWTSNTAGRDGAVLVLEADGNVCVVYQGIVVWAANTAH</sequence>
<evidence type="ECO:0000256" key="1">
    <source>
        <dbReference type="SAM" id="MobiDB-lite"/>
    </source>
</evidence>
<feature type="compositionally biased region" description="Low complexity" evidence="1">
    <location>
        <begin position="412"/>
        <end position="424"/>
    </location>
</feature>
<dbReference type="InterPro" id="IPR036426">
    <property type="entry name" value="Bulb-type_lectin_dom_sf"/>
</dbReference>
<proteinExistence type="predicted"/>
<dbReference type="InterPro" id="IPR001480">
    <property type="entry name" value="Bulb-type_lectin_dom"/>
</dbReference>
<dbReference type="PROSITE" id="PS50927">
    <property type="entry name" value="BULB_LECTIN"/>
    <property type="match status" value="1"/>
</dbReference>
<dbReference type="Gene3D" id="1.10.530.10">
    <property type="match status" value="2"/>
</dbReference>
<dbReference type="InterPro" id="IPR023346">
    <property type="entry name" value="Lysozyme-like_dom_sf"/>
</dbReference>
<evidence type="ECO:0000313" key="4">
    <source>
        <dbReference type="Proteomes" id="UP001501570"/>
    </source>
</evidence>
<comment type="caution">
    <text evidence="3">The sequence shown here is derived from an EMBL/GenBank/DDBJ whole genome shotgun (WGS) entry which is preliminary data.</text>
</comment>
<dbReference type="Proteomes" id="UP001501570">
    <property type="component" value="Unassembled WGS sequence"/>
</dbReference>
<gene>
    <name evidence="3" type="ORF">GCM10023322_54940</name>
</gene>
<accession>A0ABP9SBN7</accession>
<keyword evidence="4" id="KW-1185">Reference proteome</keyword>
<feature type="region of interest" description="Disordered" evidence="1">
    <location>
        <begin position="373"/>
        <end position="445"/>
    </location>
</feature>
<reference evidence="4" key="1">
    <citation type="journal article" date="2019" name="Int. J. Syst. Evol. Microbiol.">
        <title>The Global Catalogue of Microorganisms (GCM) 10K type strain sequencing project: providing services to taxonomists for standard genome sequencing and annotation.</title>
        <authorList>
            <consortium name="The Broad Institute Genomics Platform"/>
            <consortium name="The Broad Institute Genome Sequencing Center for Infectious Disease"/>
            <person name="Wu L."/>
            <person name="Ma J."/>
        </authorList>
    </citation>
    <scope>NUCLEOTIDE SEQUENCE [LARGE SCALE GENOMIC DNA]</scope>
    <source>
        <strain evidence="4">JCM 18304</strain>
    </source>
</reference>
<feature type="domain" description="Bulb-type lectin" evidence="2">
    <location>
        <begin position="449"/>
        <end position="556"/>
    </location>
</feature>
<feature type="compositionally biased region" description="Low complexity" evidence="1">
    <location>
        <begin position="386"/>
        <end position="402"/>
    </location>
</feature>
<feature type="compositionally biased region" description="Polar residues" evidence="1">
    <location>
        <begin position="425"/>
        <end position="434"/>
    </location>
</feature>
<dbReference type="SUPFAM" id="SSF51110">
    <property type="entry name" value="alpha-D-mannose-specific plant lectins"/>
    <property type="match status" value="1"/>
</dbReference>
<name>A0ABP9SBN7_9ACTN</name>
<dbReference type="EMBL" id="BAABJQ010000019">
    <property type="protein sequence ID" value="GAA5193283.1"/>
    <property type="molecule type" value="Genomic_DNA"/>
</dbReference>
<dbReference type="Gene3D" id="2.90.10.10">
    <property type="entry name" value="Bulb-type lectin domain"/>
    <property type="match status" value="1"/>
</dbReference>
<evidence type="ECO:0000259" key="2">
    <source>
        <dbReference type="PROSITE" id="PS50927"/>
    </source>
</evidence>
<organism evidence="3 4">
    <name type="scientific">Rugosimonospora acidiphila</name>
    <dbReference type="NCBI Taxonomy" id="556531"/>
    <lineage>
        <taxon>Bacteria</taxon>
        <taxon>Bacillati</taxon>
        <taxon>Actinomycetota</taxon>
        <taxon>Actinomycetes</taxon>
        <taxon>Micromonosporales</taxon>
        <taxon>Micromonosporaceae</taxon>
        <taxon>Rugosimonospora</taxon>
    </lineage>
</organism>